<proteinExistence type="predicted"/>
<keyword evidence="2" id="KW-1185">Reference proteome</keyword>
<dbReference type="EMBL" id="CM039175">
    <property type="protein sequence ID" value="KAH9737978.1"/>
    <property type="molecule type" value="Genomic_DNA"/>
</dbReference>
<gene>
    <name evidence="1" type="ORF">KPL71_018616</name>
</gene>
<sequence length="231" mass="25961">MLRDSPYTPLLPVTNQCSFNSASATTDVPKHILNFITTLFFLLLFTCTLFIVVEVCFIPRKPSFYLNSLSVANFTVSKTKLAGIWAADFTISNPNSAAEISFESIESTVSYKGNDALAITSSENFDVGFRGEKNVEMKFETSGYEGDQPIVEYPVLREIDEERKSTGTVRFGIRLNMWATYKTSYYWGTWRRRVLTHSSCLNLNVGVFAGNGSLIGDDKRYCHVGVMISER</sequence>
<comment type="caution">
    <text evidence="1">The sequence shown here is derived from an EMBL/GenBank/DDBJ whole genome shotgun (WGS) entry which is preliminary data.</text>
</comment>
<organism evidence="1 2">
    <name type="scientific">Citrus sinensis</name>
    <name type="common">Sweet orange</name>
    <name type="synonym">Citrus aurantium var. sinensis</name>
    <dbReference type="NCBI Taxonomy" id="2711"/>
    <lineage>
        <taxon>Eukaryota</taxon>
        <taxon>Viridiplantae</taxon>
        <taxon>Streptophyta</taxon>
        <taxon>Embryophyta</taxon>
        <taxon>Tracheophyta</taxon>
        <taxon>Spermatophyta</taxon>
        <taxon>Magnoliopsida</taxon>
        <taxon>eudicotyledons</taxon>
        <taxon>Gunneridae</taxon>
        <taxon>Pentapetalae</taxon>
        <taxon>rosids</taxon>
        <taxon>malvids</taxon>
        <taxon>Sapindales</taxon>
        <taxon>Rutaceae</taxon>
        <taxon>Aurantioideae</taxon>
        <taxon>Citrus</taxon>
    </lineage>
</organism>
<accession>A0ACB8JZF1</accession>
<evidence type="ECO:0000313" key="1">
    <source>
        <dbReference type="EMBL" id="KAH9737978.1"/>
    </source>
</evidence>
<dbReference type="Proteomes" id="UP000829398">
    <property type="component" value="Chromosome 6"/>
</dbReference>
<reference evidence="2" key="1">
    <citation type="journal article" date="2023" name="Hortic. Res.">
        <title>A chromosome-level phased genome enabling allele-level studies in sweet orange: a case study on citrus Huanglongbing tolerance.</title>
        <authorList>
            <person name="Wu B."/>
            <person name="Yu Q."/>
            <person name="Deng Z."/>
            <person name="Duan Y."/>
            <person name="Luo F."/>
            <person name="Gmitter F. Jr."/>
        </authorList>
    </citation>
    <scope>NUCLEOTIDE SEQUENCE [LARGE SCALE GENOMIC DNA]</scope>
    <source>
        <strain evidence="2">cv. Valencia</strain>
    </source>
</reference>
<evidence type="ECO:0000313" key="2">
    <source>
        <dbReference type="Proteomes" id="UP000829398"/>
    </source>
</evidence>
<name>A0ACB8JZF1_CITSI</name>
<protein>
    <submittedName>
        <fullName evidence="1">LEA 2 domain-containing protein</fullName>
    </submittedName>
</protein>